<reference evidence="1" key="1">
    <citation type="submission" date="2019-12" db="EMBL/GenBank/DDBJ databases">
        <title>An insight into the sialome of adult female Ixodes ricinus ticks feeding for 6 days.</title>
        <authorList>
            <person name="Perner J."/>
            <person name="Ribeiro J.M.C."/>
        </authorList>
    </citation>
    <scope>NUCLEOTIDE SEQUENCE</scope>
    <source>
        <strain evidence="1">Semi-engorged</strain>
        <tissue evidence="1">Salivary glands</tissue>
    </source>
</reference>
<sequence length="95" mass="10071">MRRGWSGSAPPCAGRLLPCAARSPTAASCVPPALSSALCTASFSACRLSISLLSSCGMAPRWLRSEHSGTVQGRRALRLSGEIEGDTHFARNFRH</sequence>
<accession>A0A6B0U440</accession>
<protein>
    <submittedName>
        <fullName evidence="1">Putative secreted protein</fullName>
    </submittedName>
</protein>
<evidence type="ECO:0000313" key="1">
    <source>
        <dbReference type="EMBL" id="MXU87239.1"/>
    </source>
</evidence>
<organism evidence="1">
    <name type="scientific">Ixodes ricinus</name>
    <name type="common">Common tick</name>
    <name type="synonym">Acarus ricinus</name>
    <dbReference type="NCBI Taxonomy" id="34613"/>
    <lineage>
        <taxon>Eukaryota</taxon>
        <taxon>Metazoa</taxon>
        <taxon>Ecdysozoa</taxon>
        <taxon>Arthropoda</taxon>
        <taxon>Chelicerata</taxon>
        <taxon>Arachnida</taxon>
        <taxon>Acari</taxon>
        <taxon>Parasitiformes</taxon>
        <taxon>Ixodida</taxon>
        <taxon>Ixodoidea</taxon>
        <taxon>Ixodidae</taxon>
        <taxon>Ixodinae</taxon>
        <taxon>Ixodes</taxon>
    </lineage>
</organism>
<dbReference type="EMBL" id="GIFC01005156">
    <property type="protein sequence ID" value="MXU87239.1"/>
    <property type="molecule type" value="Transcribed_RNA"/>
</dbReference>
<dbReference type="AlphaFoldDB" id="A0A6B0U440"/>
<proteinExistence type="predicted"/>
<name>A0A6B0U440_IXORI</name>